<dbReference type="AlphaFoldDB" id="A0A4Y2A0G9"/>
<comment type="caution">
    <text evidence="1">The sequence shown here is derived from an EMBL/GenBank/DDBJ whole genome shotgun (WGS) entry which is preliminary data.</text>
</comment>
<dbReference type="GO" id="GO:0003676">
    <property type="term" value="F:nucleic acid binding"/>
    <property type="evidence" value="ECO:0007669"/>
    <property type="project" value="InterPro"/>
</dbReference>
<proteinExistence type="predicted"/>
<dbReference type="OrthoDB" id="6433900at2759"/>
<dbReference type="Gene3D" id="3.30.420.10">
    <property type="entry name" value="Ribonuclease H-like superfamily/Ribonuclease H"/>
    <property type="match status" value="1"/>
</dbReference>
<evidence type="ECO:0000313" key="2">
    <source>
        <dbReference type="Proteomes" id="UP000499080"/>
    </source>
</evidence>
<accession>A0A4Y2A0G9</accession>
<reference evidence="1 2" key="1">
    <citation type="journal article" date="2019" name="Sci. Rep.">
        <title>Orb-weaving spider Araneus ventricosus genome elucidates the spidroin gene catalogue.</title>
        <authorList>
            <person name="Kono N."/>
            <person name="Nakamura H."/>
            <person name="Ohtoshi R."/>
            <person name="Moran D.A.P."/>
            <person name="Shinohara A."/>
            <person name="Yoshida Y."/>
            <person name="Fujiwara M."/>
            <person name="Mori M."/>
            <person name="Tomita M."/>
            <person name="Arakawa K."/>
        </authorList>
    </citation>
    <scope>NUCLEOTIDE SEQUENCE [LARGE SCALE GENOMIC DNA]</scope>
</reference>
<dbReference type="EMBL" id="BGPR01000003">
    <property type="protein sequence ID" value="GBL73238.1"/>
    <property type="molecule type" value="Genomic_DNA"/>
</dbReference>
<sequence length="153" mass="17052">MDLGIAFYLIRDSSIYERTAKLFGCGDGVWIGLLSLWFLTSPHLLSRTSKHFTIQVGSRQQTVSIDRLKPAFQLAEIQLFRVIPSQALVLYTDGSKSDSGRAGSGVYAKAEDGLVFRCRFRNPDNCSVFRSELLANREASNCAQHLKIATSIF</sequence>
<evidence type="ECO:0000313" key="1">
    <source>
        <dbReference type="EMBL" id="GBL73238.1"/>
    </source>
</evidence>
<keyword evidence="2" id="KW-1185">Reference proteome</keyword>
<organism evidence="1 2">
    <name type="scientific">Araneus ventricosus</name>
    <name type="common">Orbweaver spider</name>
    <name type="synonym">Epeira ventricosa</name>
    <dbReference type="NCBI Taxonomy" id="182803"/>
    <lineage>
        <taxon>Eukaryota</taxon>
        <taxon>Metazoa</taxon>
        <taxon>Ecdysozoa</taxon>
        <taxon>Arthropoda</taxon>
        <taxon>Chelicerata</taxon>
        <taxon>Arachnida</taxon>
        <taxon>Araneae</taxon>
        <taxon>Araneomorphae</taxon>
        <taxon>Entelegynae</taxon>
        <taxon>Araneoidea</taxon>
        <taxon>Araneidae</taxon>
        <taxon>Araneus</taxon>
    </lineage>
</organism>
<dbReference type="Proteomes" id="UP000499080">
    <property type="component" value="Unassembled WGS sequence"/>
</dbReference>
<dbReference type="InterPro" id="IPR036397">
    <property type="entry name" value="RNaseH_sf"/>
</dbReference>
<name>A0A4Y2A0G9_ARAVE</name>
<gene>
    <name evidence="1" type="ORF">AVEN_159293_1</name>
</gene>
<evidence type="ECO:0008006" key="3">
    <source>
        <dbReference type="Google" id="ProtNLM"/>
    </source>
</evidence>
<protein>
    <recommendedName>
        <fullName evidence="3">RNase H type-1 domain-containing protein</fullName>
    </recommendedName>
</protein>